<dbReference type="InterPro" id="IPR036249">
    <property type="entry name" value="Thioredoxin-like_sf"/>
</dbReference>
<dbReference type="InterPro" id="IPR013766">
    <property type="entry name" value="Thioredoxin_domain"/>
</dbReference>
<name>A0ABR6ZKR9_9BURK</name>
<accession>A0ABR6ZKR9</accession>
<dbReference type="Gene3D" id="3.40.30.10">
    <property type="entry name" value="Glutaredoxin"/>
    <property type="match status" value="1"/>
</dbReference>
<dbReference type="PANTHER" id="PTHR42852:SF18">
    <property type="entry name" value="CHROMOSOME UNDETERMINED SCAFFOLD_47, WHOLE GENOME SHOTGUN SEQUENCE"/>
    <property type="match status" value="1"/>
</dbReference>
<gene>
    <name evidence="3" type="ORF">H8L32_03200</name>
</gene>
<sequence length="184" mass="19717">MIYARPLPHYRKTYAPAWLATSVTVALVVALGCWHLPAHALDAGKPAPEFSVQGGSGPGPIQLADYKGKLLYLDFWASWCGPCKQSFPWMNSLQSKYAAQGLQVLAVNLDSKAEDAAVFLKSVPASFQIGYDPKGVTPRLYDVKGMPSSVLIDRDGKVLSLHAGFNEGSKAKIEQAIVAALGGK</sequence>
<dbReference type="Proteomes" id="UP000650424">
    <property type="component" value="Unassembled WGS sequence"/>
</dbReference>
<evidence type="ECO:0000256" key="1">
    <source>
        <dbReference type="SAM" id="Phobius"/>
    </source>
</evidence>
<dbReference type="RefSeq" id="WP_186945748.1">
    <property type="nucleotide sequence ID" value="NZ_JACOGF010000002.1"/>
</dbReference>
<keyword evidence="4" id="KW-1185">Reference proteome</keyword>
<dbReference type="CDD" id="cd02966">
    <property type="entry name" value="TlpA_like_family"/>
    <property type="match status" value="1"/>
</dbReference>
<dbReference type="SUPFAM" id="SSF52833">
    <property type="entry name" value="Thioredoxin-like"/>
    <property type="match status" value="1"/>
</dbReference>
<feature type="transmembrane region" description="Helical" evidence="1">
    <location>
        <begin position="15"/>
        <end position="36"/>
    </location>
</feature>
<evidence type="ECO:0000259" key="2">
    <source>
        <dbReference type="PROSITE" id="PS51352"/>
    </source>
</evidence>
<dbReference type="InterPro" id="IPR013740">
    <property type="entry name" value="Redoxin"/>
</dbReference>
<dbReference type="PANTHER" id="PTHR42852">
    <property type="entry name" value="THIOL:DISULFIDE INTERCHANGE PROTEIN DSBE"/>
    <property type="match status" value="1"/>
</dbReference>
<keyword evidence="1" id="KW-0812">Transmembrane</keyword>
<evidence type="ECO:0000313" key="4">
    <source>
        <dbReference type="Proteomes" id="UP000650424"/>
    </source>
</evidence>
<organism evidence="3 4">
    <name type="scientific">Undibacterium hunanense</name>
    <dbReference type="NCBI Taxonomy" id="2762292"/>
    <lineage>
        <taxon>Bacteria</taxon>
        <taxon>Pseudomonadati</taxon>
        <taxon>Pseudomonadota</taxon>
        <taxon>Betaproteobacteria</taxon>
        <taxon>Burkholderiales</taxon>
        <taxon>Oxalobacteraceae</taxon>
        <taxon>Undibacterium</taxon>
    </lineage>
</organism>
<comment type="caution">
    <text evidence="3">The sequence shown here is derived from an EMBL/GenBank/DDBJ whole genome shotgun (WGS) entry which is preliminary data.</text>
</comment>
<keyword evidence="1" id="KW-1133">Transmembrane helix</keyword>
<dbReference type="PROSITE" id="PS51257">
    <property type="entry name" value="PROKAR_LIPOPROTEIN"/>
    <property type="match status" value="1"/>
</dbReference>
<dbReference type="PROSITE" id="PS51352">
    <property type="entry name" value="THIOREDOXIN_2"/>
    <property type="match status" value="1"/>
</dbReference>
<proteinExistence type="predicted"/>
<dbReference type="Pfam" id="PF08534">
    <property type="entry name" value="Redoxin"/>
    <property type="match status" value="1"/>
</dbReference>
<dbReference type="EMBL" id="JACOGF010000002">
    <property type="protein sequence ID" value="MBC3916482.1"/>
    <property type="molecule type" value="Genomic_DNA"/>
</dbReference>
<evidence type="ECO:0000313" key="3">
    <source>
        <dbReference type="EMBL" id="MBC3916482.1"/>
    </source>
</evidence>
<protein>
    <submittedName>
        <fullName evidence="3">TlpA family protein disulfide reductase</fullName>
    </submittedName>
</protein>
<keyword evidence="1" id="KW-0472">Membrane</keyword>
<reference evidence="3 4" key="1">
    <citation type="submission" date="2020-08" db="EMBL/GenBank/DDBJ databases">
        <title>Novel species isolated from subtropical streams in China.</title>
        <authorList>
            <person name="Lu H."/>
        </authorList>
    </citation>
    <scope>NUCLEOTIDE SEQUENCE [LARGE SCALE GENOMIC DNA]</scope>
    <source>
        <strain evidence="3 4">CY18W</strain>
    </source>
</reference>
<dbReference type="InterPro" id="IPR050553">
    <property type="entry name" value="Thioredoxin_ResA/DsbE_sf"/>
</dbReference>
<feature type="domain" description="Thioredoxin" evidence="2">
    <location>
        <begin position="41"/>
        <end position="182"/>
    </location>
</feature>